<evidence type="ECO:0000313" key="8">
    <source>
        <dbReference type="Proteomes" id="UP000230638"/>
    </source>
</evidence>
<protein>
    <recommendedName>
        <fullName evidence="4 5">Large ribosomal subunit protein bL32</fullName>
    </recommendedName>
</protein>
<evidence type="ECO:0000256" key="5">
    <source>
        <dbReference type="HAMAP-Rule" id="MF_00340"/>
    </source>
</evidence>
<dbReference type="EMBL" id="PCTL01000033">
    <property type="protein sequence ID" value="PIP73021.1"/>
    <property type="molecule type" value="Genomic_DNA"/>
</dbReference>
<dbReference type="NCBIfam" id="TIGR01031">
    <property type="entry name" value="rpmF_bact"/>
    <property type="match status" value="1"/>
</dbReference>
<dbReference type="InterPro" id="IPR011332">
    <property type="entry name" value="Ribosomal_zn-bd"/>
</dbReference>
<evidence type="ECO:0000256" key="3">
    <source>
        <dbReference type="ARBA" id="ARBA00023274"/>
    </source>
</evidence>
<comment type="similarity">
    <text evidence="1 5">Belongs to the bacterial ribosomal protein bL32 family.</text>
</comment>
<dbReference type="SUPFAM" id="SSF57829">
    <property type="entry name" value="Zn-binding ribosomal proteins"/>
    <property type="match status" value="1"/>
</dbReference>
<gene>
    <name evidence="5" type="primary">rpmF</name>
    <name evidence="7" type="ORF">COW88_03400</name>
</gene>
<dbReference type="PANTHER" id="PTHR35534:SF1">
    <property type="entry name" value="LARGE RIBOSOMAL SUBUNIT PROTEIN BL32"/>
    <property type="match status" value="1"/>
</dbReference>
<keyword evidence="2 5" id="KW-0689">Ribosomal protein</keyword>
<evidence type="ECO:0000256" key="2">
    <source>
        <dbReference type="ARBA" id="ARBA00022980"/>
    </source>
</evidence>
<dbReference type="GO" id="GO:0003735">
    <property type="term" value="F:structural constituent of ribosome"/>
    <property type="evidence" value="ECO:0007669"/>
    <property type="project" value="InterPro"/>
</dbReference>
<reference evidence="7 8" key="1">
    <citation type="submission" date="2017-09" db="EMBL/GenBank/DDBJ databases">
        <title>Depth-based differentiation of microbial function through sediment-hosted aquifers and enrichment of novel symbionts in the deep terrestrial subsurface.</title>
        <authorList>
            <person name="Probst A.J."/>
            <person name="Ladd B."/>
            <person name="Jarett J.K."/>
            <person name="Geller-Mcgrath D.E."/>
            <person name="Sieber C.M."/>
            <person name="Emerson J.B."/>
            <person name="Anantharaman K."/>
            <person name="Thomas B.C."/>
            <person name="Malmstrom R."/>
            <person name="Stieglmeier M."/>
            <person name="Klingl A."/>
            <person name="Woyke T."/>
            <person name="Ryan C.M."/>
            <person name="Banfield J.F."/>
        </authorList>
    </citation>
    <scope>NUCLEOTIDE SEQUENCE [LARGE SCALE GENOMIC DNA]</scope>
    <source>
        <strain evidence="7">CG22_combo_CG10-13_8_21_14_all_47_15</strain>
    </source>
</reference>
<evidence type="ECO:0000256" key="6">
    <source>
        <dbReference type="SAM" id="MobiDB-lite"/>
    </source>
</evidence>
<dbReference type="InterPro" id="IPR002677">
    <property type="entry name" value="Ribosomal_bL32"/>
</dbReference>
<proteinExistence type="inferred from homology"/>
<dbReference type="Pfam" id="PF01783">
    <property type="entry name" value="Ribosomal_L32p"/>
    <property type="match status" value="1"/>
</dbReference>
<evidence type="ECO:0000313" key="7">
    <source>
        <dbReference type="EMBL" id="PIP73021.1"/>
    </source>
</evidence>
<organism evidence="7 8">
    <name type="scientific">Candidatus Lloydbacteria bacterium CG22_combo_CG10-13_8_21_14_all_47_15</name>
    <dbReference type="NCBI Taxonomy" id="1974635"/>
    <lineage>
        <taxon>Bacteria</taxon>
        <taxon>Candidatus Lloydiibacteriota</taxon>
    </lineage>
</organism>
<dbReference type="Proteomes" id="UP000230638">
    <property type="component" value="Unassembled WGS sequence"/>
</dbReference>
<sequence>MTVRMRTTRSKTAHRRSHHALVLPRLSKCEECSADKLRHRMCSECGSYRGRAVLDVKGKRAERQKRRVEKLKTLGEEPDKAREKAAKEASQSLDAVDLSNKK</sequence>
<dbReference type="GO" id="GO:0015934">
    <property type="term" value="C:large ribosomal subunit"/>
    <property type="evidence" value="ECO:0007669"/>
    <property type="project" value="InterPro"/>
</dbReference>
<accession>A0A2H0CTE5</accession>
<dbReference type="AlphaFoldDB" id="A0A2H0CTE5"/>
<name>A0A2H0CTE5_9BACT</name>
<feature type="region of interest" description="Disordered" evidence="6">
    <location>
        <begin position="58"/>
        <end position="102"/>
    </location>
</feature>
<dbReference type="InterPro" id="IPR044957">
    <property type="entry name" value="Ribosomal_bL32_bact"/>
</dbReference>
<dbReference type="PANTHER" id="PTHR35534">
    <property type="entry name" value="50S RIBOSOMAL PROTEIN L32"/>
    <property type="match status" value="1"/>
</dbReference>
<evidence type="ECO:0000256" key="4">
    <source>
        <dbReference type="ARBA" id="ARBA00035178"/>
    </source>
</evidence>
<comment type="caution">
    <text evidence="7">The sequence shown here is derived from an EMBL/GenBank/DDBJ whole genome shotgun (WGS) entry which is preliminary data.</text>
</comment>
<evidence type="ECO:0000256" key="1">
    <source>
        <dbReference type="ARBA" id="ARBA00008560"/>
    </source>
</evidence>
<keyword evidence="3 5" id="KW-0687">Ribonucleoprotein</keyword>
<dbReference type="HAMAP" id="MF_00340">
    <property type="entry name" value="Ribosomal_bL32"/>
    <property type="match status" value="1"/>
</dbReference>
<dbReference type="GO" id="GO:0006412">
    <property type="term" value="P:translation"/>
    <property type="evidence" value="ECO:0007669"/>
    <property type="project" value="UniProtKB-UniRule"/>
</dbReference>
<feature type="compositionally biased region" description="Basic and acidic residues" evidence="6">
    <location>
        <begin position="70"/>
        <end position="87"/>
    </location>
</feature>